<dbReference type="GeneID" id="20253076"/>
<dbReference type="GO" id="GO:0000139">
    <property type="term" value="C:Golgi membrane"/>
    <property type="evidence" value="ECO:0007669"/>
    <property type="project" value="UniProtKB-SubCell"/>
</dbReference>
<evidence type="ECO:0000256" key="5">
    <source>
        <dbReference type="ARBA" id="ARBA00022692"/>
    </source>
</evidence>
<dbReference type="GO" id="GO:0006493">
    <property type="term" value="P:protein O-linked glycosylation"/>
    <property type="evidence" value="ECO:0007669"/>
    <property type="project" value="TreeGrafter"/>
</dbReference>
<dbReference type="STRING" id="225164.V3ZD33"/>
<comment type="subcellular location">
    <subcellularLocation>
        <location evidence="1 11">Golgi apparatus membrane</location>
        <topology evidence="1 11">Single-pass type II membrane protein</topology>
    </subcellularLocation>
</comment>
<dbReference type="AlphaFoldDB" id="V3ZD33"/>
<protein>
    <recommendedName>
        <fullName evidence="11">Hexosyltransferase</fullName>
        <ecNumber evidence="11">2.4.1.-</ecNumber>
    </recommendedName>
</protein>
<evidence type="ECO:0000256" key="10">
    <source>
        <dbReference type="ARBA" id="ARBA00023180"/>
    </source>
</evidence>
<keyword evidence="10" id="KW-0325">Glycoprotein</keyword>
<gene>
    <name evidence="12" type="ORF">LOTGIDRAFT_95967</name>
</gene>
<reference evidence="12 13" key="1">
    <citation type="journal article" date="2013" name="Nature">
        <title>Insights into bilaterian evolution from three spiralian genomes.</title>
        <authorList>
            <person name="Simakov O."/>
            <person name="Marletaz F."/>
            <person name="Cho S.J."/>
            <person name="Edsinger-Gonzales E."/>
            <person name="Havlak P."/>
            <person name="Hellsten U."/>
            <person name="Kuo D.H."/>
            <person name="Larsson T."/>
            <person name="Lv J."/>
            <person name="Arendt D."/>
            <person name="Savage R."/>
            <person name="Osoegawa K."/>
            <person name="de Jong P."/>
            <person name="Grimwood J."/>
            <person name="Chapman J.A."/>
            <person name="Shapiro H."/>
            <person name="Aerts A."/>
            <person name="Otillar R.P."/>
            <person name="Terry A.Y."/>
            <person name="Boore J.L."/>
            <person name="Grigoriev I.V."/>
            <person name="Lindberg D.R."/>
            <person name="Seaver E.C."/>
            <person name="Weisblat D.A."/>
            <person name="Putnam N.H."/>
            <person name="Rokhsar D.S."/>
        </authorList>
    </citation>
    <scope>NUCLEOTIDE SEQUENCE [LARGE SCALE GENOMIC DNA]</scope>
</reference>
<evidence type="ECO:0000256" key="4">
    <source>
        <dbReference type="ARBA" id="ARBA00022679"/>
    </source>
</evidence>
<dbReference type="Proteomes" id="UP000030746">
    <property type="component" value="Unassembled WGS sequence"/>
</dbReference>
<dbReference type="EMBL" id="KB202619">
    <property type="protein sequence ID" value="ESO89013.1"/>
    <property type="molecule type" value="Genomic_DNA"/>
</dbReference>
<dbReference type="RefSeq" id="XP_009060059.1">
    <property type="nucleotide sequence ID" value="XM_009061811.1"/>
</dbReference>
<evidence type="ECO:0000256" key="1">
    <source>
        <dbReference type="ARBA" id="ARBA00004323"/>
    </source>
</evidence>
<dbReference type="GO" id="GO:0016758">
    <property type="term" value="F:hexosyltransferase activity"/>
    <property type="evidence" value="ECO:0007669"/>
    <property type="project" value="InterPro"/>
</dbReference>
<dbReference type="Gene3D" id="3.90.550.50">
    <property type="match status" value="1"/>
</dbReference>
<proteinExistence type="inferred from homology"/>
<dbReference type="OMA" id="EAMIDIE"/>
<organism evidence="12 13">
    <name type="scientific">Lottia gigantea</name>
    <name type="common">Giant owl limpet</name>
    <dbReference type="NCBI Taxonomy" id="225164"/>
    <lineage>
        <taxon>Eukaryota</taxon>
        <taxon>Metazoa</taxon>
        <taxon>Spiralia</taxon>
        <taxon>Lophotrochozoa</taxon>
        <taxon>Mollusca</taxon>
        <taxon>Gastropoda</taxon>
        <taxon>Patellogastropoda</taxon>
        <taxon>Lottioidea</taxon>
        <taxon>Lottiidae</taxon>
        <taxon>Lottia</taxon>
    </lineage>
</organism>
<dbReference type="InterPro" id="IPR002659">
    <property type="entry name" value="Glyco_trans_31"/>
</dbReference>
<dbReference type="HOGENOM" id="CLU_036849_6_2_1"/>
<evidence type="ECO:0000256" key="7">
    <source>
        <dbReference type="ARBA" id="ARBA00022989"/>
    </source>
</evidence>
<dbReference type="FunFam" id="3.90.550.50:FF:000001">
    <property type="entry name" value="Hexosyltransferase"/>
    <property type="match status" value="1"/>
</dbReference>
<feature type="non-terminal residue" evidence="12">
    <location>
        <position position="210"/>
    </location>
</feature>
<feature type="non-terminal residue" evidence="12">
    <location>
        <position position="1"/>
    </location>
</feature>
<dbReference type="OrthoDB" id="5512589at2759"/>
<evidence type="ECO:0000256" key="11">
    <source>
        <dbReference type="RuleBase" id="RU363063"/>
    </source>
</evidence>
<keyword evidence="3 11" id="KW-0328">Glycosyltransferase</keyword>
<accession>V3ZD33</accession>
<keyword evidence="9" id="KW-0472">Membrane</keyword>
<keyword evidence="13" id="KW-1185">Reference proteome</keyword>
<sequence>LAPILLVVVCSHPSHVHNRLTIRNTWAFNFSKQISVVFLIGKVKDDSWNSVIRRESLIHKDIVKVDVIETYRNLTVKMMAGFKAILTQFQFVKYILKTDDDTFINLPYLLRELNTNINFVPADQVVGALCIKSRVIRDPRDVWFVPYSIYSNSTYPPYVHGGAYLLQYSTLNKLLSYSISPYLQLEDVYITGILSRDSGIIPVSHRAFSF</sequence>
<evidence type="ECO:0000313" key="13">
    <source>
        <dbReference type="Proteomes" id="UP000030746"/>
    </source>
</evidence>
<comment type="similarity">
    <text evidence="2 11">Belongs to the glycosyltransferase 31 family.</text>
</comment>
<dbReference type="EC" id="2.4.1.-" evidence="11"/>
<dbReference type="KEGG" id="lgi:LOTGIDRAFT_95967"/>
<dbReference type="CTD" id="20253076"/>
<dbReference type="Pfam" id="PF01762">
    <property type="entry name" value="Galactosyl_T"/>
    <property type="match status" value="1"/>
</dbReference>
<evidence type="ECO:0000256" key="9">
    <source>
        <dbReference type="ARBA" id="ARBA00023136"/>
    </source>
</evidence>
<keyword evidence="6" id="KW-0735">Signal-anchor</keyword>
<name>V3ZD33_LOTGI</name>
<evidence type="ECO:0000313" key="12">
    <source>
        <dbReference type="EMBL" id="ESO89013.1"/>
    </source>
</evidence>
<dbReference type="PANTHER" id="PTHR11214">
    <property type="entry name" value="BETA-1,3-N-ACETYLGLUCOSAMINYLTRANSFERASE"/>
    <property type="match status" value="1"/>
</dbReference>
<evidence type="ECO:0000256" key="8">
    <source>
        <dbReference type="ARBA" id="ARBA00023034"/>
    </source>
</evidence>
<evidence type="ECO:0000256" key="2">
    <source>
        <dbReference type="ARBA" id="ARBA00008661"/>
    </source>
</evidence>
<dbReference type="PANTHER" id="PTHR11214:SF3">
    <property type="entry name" value="BETA-1,3-GALACTOSYLTRANSFERASE 6"/>
    <property type="match status" value="1"/>
</dbReference>
<keyword evidence="8 11" id="KW-0333">Golgi apparatus</keyword>
<keyword evidence="7" id="KW-1133">Transmembrane helix</keyword>
<evidence type="ECO:0000256" key="6">
    <source>
        <dbReference type="ARBA" id="ARBA00022968"/>
    </source>
</evidence>
<keyword evidence="5" id="KW-0812">Transmembrane</keyword>
<keyword evidence="4" id="KW-0808">Transferase</keyword>
<evidence type="ECO:0000256" key="3">
    <source>
        <dbReference type="ARBA" id="ARBA00022676"/>
    </source>
</evidence>